<name>A0A2H3BA81_9AGAR</name>
<dbReference type="EMBL" id="KZ293494">
    <property type="protein sequence ID" value="PBK59956.1"/>
    <property type="molecule type" value="Genomic_DNA"/>
</dbReference>
<accession>A0A2H3BA81</accession>
<protein>
    <submittedName>
        <fullName evidence="1">Uncharacterized protein</fullName>
    </submittedName>
</protein>
<reference evidence="2" key="1">
    <citation type="journal article" date="2017" name="Nat. Ecol. Evol.">
        <title>Genome expansion and lineage-specific genetic innovations in the forest pathogenic fungi Armillaria.</title>
        <authorList>
            <person name="Sipos G."/>
            <person name="Prasanna A.N."/>
            <person name="Walter M.C."/>
            <person name="O'Connor E."/>
            <person name="Balint B."/>
            <person name="Krizsan K."/>
            <person name="Kiss B."/>
            <person name="Hess J."/>
            <person name="Varga T."/>
            <person name="Slot J."/>
            <person name="Riley R."/>
            <person name="Boka B."/>
            <person name="Rigling D."/>
            <person name="Barry K."/>
            <person name="Lee J."/>
            <person name="Mihaltcheva S."/>
            <person name="LaButti K."/>
            <person name="Lipzen A."/>
            <person name="Waldron R."/>
            <person name="Moloney N.M."/>
            <person name="Sperisen C."/>
            <person name="Kredics L."/>
            <person name="Vagvoelgyi C."/>
            <person name="Patrignani A."/>
            <person name="Fitzpatrick D."/>
            <person name="Nagy I."/>
            <person name="Doyle S."/>
            <person name="Anderson J.B."/>
            <person name="Grigoriev I.V."/>
            <person name="Gueldener U."/>
            <person name="Muensterkoetter M."/>
            <person name="Nagy L.G."/>
        </authorList>
    </citation>
    <scope>NUCLEOTIDE SEQUENCE [LARGE SCALE GENOMIC DNA]</scope>
    <source>
        <strain evidence="2">28-4</strain>
    </source>
</reference>
<gene>
    <name evidence="1" type="ORF">ARMSODRAFT_1009497</name>
</gene>
<dbReference type="AlphaFoldDB" id="A0A2H3BA81"/>
<evidence type="ECO:0000313" key="1">
    <source>
        <dbReference type="EMBL" id="PBK59956.1"/>
    </source>
</evidence>
<keyword evidence="2" id="KW-1185">Reference proteome</keyword>
<sequence>MTVGVQGENVPHFLQNFVWLAFSGQTVTGEADRCSYGILTYLITSGNLITLGGHNLRVLPDNHAIGRGSRTLQRTRRDPYNARNPWNLRFCRSLRRVLVAQVSITVLTFLTPFTTTISSGERHLPWGDCDCRILTPKLAAFYSM</sequence>
<evidence type="ECO:0000313" key="2">
    <source>
        <dbReference type="Proteomes" id="UP000218334"/>
    </source>
</evidence>
<organism evidence="1 2">
    <name type="scientific">Armillaria solidipes</name>
    <dbReference type="NCBI Taxonomy" id="1076256"/>
    <lineage>
        <taxon>Eukaryota</taxon>
        <taxon>Fungi</taxon>
        <taxon>Dikarya</taxon>
        <taxon>Basidiomycota</taxon>
        <taxon>Agaricomycotina</taxon>
        <taxon>Agaricomycetes</taxon>
        <taxon>Agaricomycetidae</taxon>
        <taxon>Agaricales</taxon>
        <taxon>Marasmiineae</taxon>
        <taxon>Physalacriaceae</taxon>
        <taxon>Armillaria</taxon>
    </lineage>
</organism>
<dbReference type="Proteomes" id="UP000218334">
    <property type="component" value="Unassembled WGS sequence"/>
</dbReference>
<proteinExistence type="predicted"/>